<dbReference type="AlphaFoldDB" id="A0A1H6FDY8"/>
<evidence type="ECO:0000259" key="2">
    <source>
        <dbReference type="PROSITE" id="PS50042"/>
    </source>
</evidence>
<feature type="transmembrane region" description="Helical" evidence="1">
    <location>
        <begin position="208"/>
        <end position="226"/>
    </location>
</feature>
<dbReference type="PANTHER" id="PTHR23011">
    <property type="entry name" value="CYCLIC NUCLEOTIDE-BINDING DOMAIN CONTAINING PROTEIN"/>
    <property type="match status" value="1"/>
</dbReference>
<feature type="transmembrane region" description="Helical" evidence="1">
    <location>
        <begin position="102"/>
        <end position="126"/>
    </location>
</feature>
<dbReference type="OrthoDB" id="61906at2"/>
<dbReference type="Pfam" id="PF00027">
    <property type="entry name" value="cNMP_binding"/>
    <property type="match status" value="1"/>
</dbReference>
<dbReference type="InterPro" id="IPR014710">
    <property type="entry name" value="RmlC-like_jellyroll"/>
</dbReference>
<feature type="transmembrane region" description="Helical" evidence="1">
    <location>
        <begin position="164"/>
        <end position="187"/>
    </location>
</feature>
<dbReference type="InterPro" id="IPR018490">
    <property type="entry name" value="cNMP-bd_dom_sf"/>
</dbReference>
<reference evidence="3 4" key="1">
    <citation type="submission" date="2016-10" db="EMBL/GenBank/DDBJ databases">
        <authorList>
            <person name="de Groot N.N."/>
        </authorList>
    </citation>
    <scope>NUCLEOTIDE SEQUENCE [LARGE SCALE GENOMIC DNA]</scope>
    <source>
        <strain evidence="3">MBHS1</strain>
    </source>
</reference>
<sequence length="990" mass="109986">MYQERRALSIAIFFNILIWASVTLSRTYIDVLFLSTYDTALLPGFFTAQTLLILSLSIAITPFAAKGSSWLNISIFMAMALLVLLGHYLLTAYPALRSEASWFPFIFTLWLSAIPVLLIVLSLNVIADAFDVRRFKRLVIWINVVGNIGGLLTGLLIPKLINNYGASTLLVLLVSFIALATLCLFFLKPLPVATRNYSKGQSPFNYPLFRYIALCTFLLMVVDILTDYALKVELAAMFTDKEDIGSFMGPFYGLSNILMLAAQIIGTQRLLHVFGVAGLLSVIPWFCMGSSVLLMAIPHLWTAALIRMGETVFRFSFYSIGREIALKPLPAKIRRGGKFLNTAAGYLGAGITAIILWIMGDSLNLVMVGGLIITASIVWLIVARRVTASYQDTLEEAIRIKRFSLSSDEIDTGHVVPGDDSNRDNMLHITKIAFKDKDVDIIRFGFTLLARTQATCLPEEAYPHVNAADYDVRVDFVQAAYQLKDQRVVPLLLARLEVEEDGKVLWWLLKILAHLAPEEVASIAPRWLNSPLPLARAGAVLVLLSNGTLNDLTRAVNTLQVMLSSPDEAMRRGAAYAISASKVGNLEAELEKLLHDPVEAVSIAAMWAVADKKYLHLLPVLAEKLGKGRSSLYASRTLVQLGVPALPHVLKVIEDGSQIAARTGVRILTMIHDEKADEAIVQVAKNGNVITRTFLAKACSMRTKQQENTDYLVKQARLSVQEEANTVRLLRALNCAEELPVHSRYEISQRKKMAEARLLYWFDVATCSVELSGVIPSLLQDNTSQAIASRHATALEFLEGQTKDKLLLKAILVFEENTQKISREDIEAAILAVPTLNDLWLEKFIGIEHGWQYHKGKNMEITEKVMLLRRVKLFADLPGEILLTIAETCEDRELVKDEVLFSKGDAPDGMYIVAAGEVQIRQDKEVINTLKQYDFFGELGLFDDSPRMADAIASGDGMILFLQKEVFDGITEDLPEVLRALVKTVISYLK</sequence>
<feature type="domain" description="Cyclic nucleotide-binding" evidence="2">
    <location>
        <begin position="873"/>
        <end position="988"/>
    </location>
</feature>
<keyword evidence="1" id="KW-1133">Transmembrane helix</keyword>
<proteinExistence type="predicted"/>
<dbReference type="InterPro" id="IPR016024">
    <property type="entry name" value="ARM-type_fold"/>
</dbReference>
<evidence type="ECO:0000313" key="4">
    <source>
        <dbReference type="Proteomes" id="UP000236724"/>
    </source>
</evidence>
<name>A0A1H6FDY8_9GAMM</name>
<dbReference type="SUPFAM" id="SSF51206">
    <property type="entry name" value="cAMP-binding domain-like"/>
    <property type="match status" value="1"/>
</dbReference>
<dbReference type="RefSeq" id="WP_103921258.1">
    <property type="nucleotide sequence ID" value="NZ_FMSV02000537.1"/>
</dbReference>
<keyword evidence="4" id="KW-1185">Reference proteome</keyword>
<dbReference type="SUPFAM" id="SSF103473">
    <property type="entry name" value="MFS general substrate transporter"/>
    <property type="match status" value="1"/>
</dbReference>
<dbReference type="InterPro" id="IPR036259">
    <property type="entry name" value="MFS_trans_sf"/>
</dbReference>
<dbReference type="CDD" id="cd00038">
    <property type="entry name" value="CAP_ED"/>
    <property type="match status" value="1"/>
</dbReference>
<organism evidence="3 4">
    <name type="scientific">Candidatus Venteria ishoeyi</name>
    <dbReference type="NCBI Taxonomy" id="1899563"/>
    <lineage>
        <taxon>Bacteria</taxon>
        <taxon>Pseudomonadati</taxon>
        <taxon>Pseudomonadota</taxon>
        <taxon>Gammaproteobacteria</taxon>
        <taxon>Thiotrichales</taxon>
        <taxon>Thiotrichaceae</taxon>
        <taxon>Venteria</taxon>
    </lineage>
</organism>
<feature type="transmembrane region" description="Helical" evidence="1">
    <location>
        <begin position="365"/>
        <end position="382"/>
    </location>
</feature>
<accession>A0A1H6FDY8</accession>
<gene>
    <name evidence="3" type="ORF">MBHS_03497</name>
</gene>
<feature type="transmembrane region" description="Helical" evidence="1">
    <location>
        <begin position="7"/>
        <end position="29"/>
    </location>
</feature>
<dbReference type="Proteomes" id="UP000236724">
    <property type="component" value="Unassembled WGS sequence"/>
</dbReference>
<evidence type="ECO:0000256" key="1">
    <source>
        <dbReference type="SAM" id="Phobius"/>
    </source>
</evidence>
<feature type="transmembrane region" description="Helical" evidence="1">
    <location>
        <begin position="246"/>
        <end position="266"/>
    </location>
</feature>
<dbReference type="SUPFAM" id="SSF48371">
    <property type="entry name" value="ARM repeat"/>
    <property type="match status" value="1"/>
</dbReference>
<dbReference type="PANTHER" id="PTHR23011:SF28">
    <property type="entry name" value="CYCLIC NUCLEOTIDE-BINDING DOMAIN CONTAINING PROTEIN"/>
    <property type="match status" value="1"/>
</dbReference>
<protein>
    <submittedName>
        <fullName evidence="3">Cyclic nucleotide-binding domain protein</fullName>
    </submittedName>
</protein>
<dbReference type="Gene3D" id="1.25.10.10">
    <property type="entry name" value="Leucine-rich Repeat Variant"/>
    <property type="match status" value="1"/>
</dbReference>
<dbReference type="PROSITE" id="PS50042">
    <property type="entry name" value="CNMP_BINDING_3"/>
    <property type="match status" value="1"/>
</dbReference>
<dbReference type="EMBL" id="FMSV02000537">
    <property type="protein sequence ID" value="SEH07621.1"/>
    <property type="molecule type" value="Genomic_DNA"/>
</dbReference>
<dbReference type="InterPro" id="IPR011989">
    <property type="entry name" value="ARM-like"/>
</dbReference>
<keyword evidence="1" id="KW-0472">Membrane</keyword>
<keyword evidence="1" id="KW-0812">Transmembrane</keyword>
<dbReference type="SMART" id="SM00100">
    <property type="entry name" value="cNMP"/>
    <property type="match status" value="1"/>
</dbReference>
<feature type="transmembrane region" description="Helical" evidence="1">
    <location>
        <begin position="138"/>
        <end position="158"/>
    </location>
</feature>
<evidence type="ECO:0000313" key="3">
    <source>
        <dbReference type="EMBL" id="SEH07621.1"/>
    </source>
</evidence>
<feature type="transmembrane region" description="Helical" evidence="1">
    <location>
        <begin position="41"/>
        <end position="63"/>
    </location>
</feature>
<feature type="transmembrane region" description="Helical" evidence="1">
    <location>
        <begin position="70"/>
        <end position="90"/>
    </location>
</feature>
<dbReference type="InterPro" id="IPR000595">
    <property type="entry name" value="cNMP-bd_dom"/>
</dbReference>
<dbReference type="Gene3D" id="2.60.120.10">
    <property type="entry name" value="Jelly Rolls"/>
    <property type="match status" value="1"/>
</dbReference>
<feature type="transmembrane region" description="Helical" evidence="1">
    <location>
        <begin position="339"/>
        <end position="359"/>
    </location>
</feature>
<feature type="transmembrane region" description="Helical" evidence="1">
    <location>
        <begin position="273"/>
        <end position="294"/>
    </location>
</feature>